<dbReference type="STRING" id="1679170.AC625_09540"/>
<evidence type="ECO:0008006" key="4">
    <source>
        <dbReference type="Google" id="ProtNLM"/>
    </source>
</evidence>
<comment type="caution">
    <text evidence="2">The sequence shown here is derived from an EMBL/GenBank/DDBJ whole genome shotgun (WGS) entry which is preliminary data.</text>
</comment>
<keyword evidence="1" id="KW-1133">Transmembrane helix</keyword>
<feature type="transmembrane region" description="Helical" evidence="1">
    <location>
        <begin position="6"/>
        <end position="24"/>
    </location>
</feature>
<evidence type="ECO:0000256" key="1">
    <source>
        <dbReference type="SAM" id="Phobius"/>
    </source>
</evidence>
<feature type="transmembrane region" description="Helical" evidence="1">
    <location>
        <begin position="45"/>
        <end position="62"/>
    </location>
</feature>
<protein>
    <recommendedName>
        <fullName evidence="4">DUF5658 domain-containing protein</fullName>
    </recommendedName>
</protein>
<accession>A0A0K9GST4</accession>
<sequence length="93" mass="11099">MNLFKFFVYQVVLSILGMVNNYSFKEFIYENFHINNKLIISLIKAPIDMILIYFTFKLYFLLKTKLRYKILIHIVALIIGTITLVLITNYIIK</sequence>
<dbReference type="PATRIC" id="fig|1679170.3.peg.2113"/>
<evidence type="ECO:0000313" key="2">
    <source>
        <dbReference type="EMBL" id="KMY49749.1"/>
    </source>
</evidence>
<evidence type="ECO:0000313" key="3">
    <source>
        <dbReference type="Proteomes" id="UP000037146"/>
    </source>
</evidence>
<keyword evidence="3" id="KW-1185">Reference proteome</keyword>
<dbReference type="EMBL" id="LFZW01000001">
    <property type="protein sequence ID" value="KMY49749.1"/>
    <property type="molecule type" value="Genomic_DNA"/>
</dbReference>
<reference evidence="3" key="1">
    <citation type="submission" date="2015-07" db="EMBL/GenBank/DDBJ databases">
        <title>Genome sequencing project for genomic taxonomy and phylogenomics of Bacillus-like bacteria.</title>
        <authorList>
            <person name="Liu B."/>
            <person name="Wang J."/>
            <person name="Zhu Y."/>
            <person name="Liu G."/>
            <person name="Chen Q."/>
            <person name="Chen Z."/>
            <person name="Lan J."/>
            <person name="Che J."/>
            <person name="Ge C."/>
            <person name="Shi H."/>
            <person name="Pan Z."/>
            <person name="Liu X."/>
        </authorList>
    </citation>
    <scope>NUCLEOTIDE SEQUENCE [LARGE SCALE GENOMIC DNA]</scope>
    <source>
        <strain evidence="3">FJAT-27997</strain>
    </source>
</reference>
<dbReference type="AlphaFoldDB" id="A0A0K9GST4"/>
<keyword evidence="1" id="KW-0472">Membrane</keyword>
<organism evidence="2 3">
    <name type="scientific">Peribacillus loiseleuriae</name>
    <dbReference type="NCBI Taxonomy" id="1679170"/>
    <lineage>
        <taxon>Bacteria</taxon>
        <taxon>Bacillati</taxon>
        <taxon>Bacillota</taxon>
        <taxon>Bacilli</taxon>
        <taxon>Bacillales</taxon>
        <taxon>Bacillaceae</taxon>
        <taxon>Peribacillus</taxon>
    </lineage>
</organism>
<proteinExistence type="predicted"/>
<feature type="transmembrane region" description="Helical" evidence="1">
    <location>
        <begin position="68"/>
        <end position="92"/>
    </location>
</feature>
<dbReference type="Proteomes" id="UP000037146">
    <property type="component" value="Unassembled WGS sequence"/>
</dbReference>
<keyword evidence="1" id="KW-0812">Transmembrane</keyword>
<name>A0A0K9GST4_9BACI</name>
<gene>
    <name evidence="2" type="ORF">AC625_09540</name>
</gene>